<dbReference type="Proteomes" id="UP000220102">
    <property type="component" value="Unassembled WGS sequence"/>
</dbReference>
<dbReference type="AlphaFoldDB" id="A0A2A8D0F4"/>
<evidence type="ECO:0000313" key="10">
    <source>
        <dbReference type="Proteomes" id="UP000220102"/>
    </source>
</evidence>
<feature type="transmembrane region" description="Helical" evidence="7">
    <location>
        <begin position="383"/>
        <end position="406"/>
    </location>
</feature>
<keyword evidence="3" id="KW-0418">Kinase</keyword>
<dbReference type="OrthoDB" id="9813021at2"/>
<accession>A0A2A8D0F4</accession>
<proteinExistence type="predicted"/>
<dbReference type="EMBL" id="PDEQ01000002">
    <property type="protein sequence ID" value="PEN14350.1"/>
    <property type="molecule type" value="Genomic_DNA"/>
</dbReference>
<dbReference type="GO" id="GO:0004674">
    <property type="term" value="F:protein serine/threonine kinase activity"/>
    <property type="evidence" value="ECO:0007669"/>
    <property type="project" value="TreeGrafter"/>
</dbReference>
<dbReference type="InterPro" id="IPR008271">
    <property type="entry name" value="Ser/Thr_kinase_AS"/>
</dbReference>
<dbReference type="PROSITE" id="PS50011">
    <property type="entry name" value="PROTEIN_KINASE_DOM"/>
    <property type="match status" value="1"/>
</dbReference>
<reference evidence="9 10" key="1">
    <citation type="submission" date="2017-10" db="EMBL/GenBank/DDBJ databases">
        <title>Draft genome of Longibacter Salinarum.</title>
        <authorList>
            <person name="Goh K.M."/>
            <person name="Shamsir M.S."/>
            <person name="Lim S.W."/>
        </authorList>
    </citation>
    <scope>NUCLEOTIDE SEQUENCE [LARGE SCALE GENOMIC DNA]</scope>
    <source>
        <strain evidence="9 10">KCTC 52045</strain>
    </source>
</reference>
<evidence type="ECO:0000256" key="4">
    <source>
        <dbReference type="ARBA" id="ARBA00022840"/>
    </source>
</evidence>
<evidence type="ECO:0000256" key="2">
    <source>
        <dbReference type="ARBA" id="ARBA00022741"/>
    </source>
</evidence>
<feature type="binding site" evidence="5">
    <location>
        <position position="42"/>
    </location>
    <ligand>
        <name>ATP</name>
        <dbReference type="ChEBI" id="CHEBI:30616"/>
    </ligand>
</feature>
<keyword evidence="7" id="KW-1133">Transmembrane helix</keyword>
<sequence>MDDAVIGKEVDGYHIESILGRGGMGVVYKGEDVALSRPVALKRINPAQAHREQFLRRFRAEAKALARINSPYITSIYALRDTDIGLLIVMEYVDGGTLKDRIVEGPMTPAEAVPIVQQILRSFRDAHGAGVIHRDIKPQNIMLTSDGDVKITDFGIAKLRRRDSGETVTQGGQGGTLKYMSPEQIEKIDEVDNRSDLYALGMTMYEMLAGRLPFDELDTDFDIMRKVVEGDVPPAGDFVPNLPAPLATVIERATEQKADDRYPSADAMLEALDEAAERIDDTSPSAMWDVAESDAPEQTQSQDTDADTAADTADGDPTADTSPADDTSEADDGTILDDSLLDEIDGGATQPPAKASGGPAPTKQHAPSASDHRGRDGTTDKGVPVGVVAAIVVAMLAVAGGGYVFFQPSSTAMSTLTLQTKPGSAVIEIADDSVGVTPLANHQLPAGTHRLKIRKSGFQPIDTSVTVKEGQTLVLSGFELRPQPVQFAVSSAPSGARVLVGSSEIGTTPIQGATVEAGKARVLLEKGGYTSFDTTITFEPGSQVTLAGLQLDRADEASTRSTRAPAESAPSRQPAASGRISVTAPSQVTVWVDGEERTGGGTFRLASGTRTVRCLHPRYQTIERQVNVSQNDTVSISCVYQHVISVNSLASWGNIYIDGVNSKISTPGEKSLPPGTYRVEIRKEREDDFRIQGGTYRLTPAQGGENKARRTFETSYYDVEIEPAFQKYKHYITFSPES</sequence>
<keyword evidence="1" id="KW-0808">Transferase</keyword>
<keyword evidence="2 5" id="KW-0547">Nucleotide-binding</keyword>
<dbReference type="SUPFAM" id="SSF56112">
    <property type="entry name" value="Protein kinase-like (PK-like)"/>
    <property type="match status" value="1"/>
</dbReference>
<keyword evidence="7" id="KW-0812">Transmembrane</keyword>
<dbReference type="PANTHER" id="PTHR43289">
    <property type="entry name" value="MITOGEN-ACTIVATED PROTEIN KINASE KINASE KINASE 20-RELATED"/>
    <property type="match status" value="1"/>
</dbReference>
<dbReference type="InterPro" id="IPR011009">
    <property type="entry name" value="Kinase-like_dom_sf"/>
</dbReference>
<feature type="compositionally biased region" description="Acidic residues" evidence="6">
    <location>
        <begin position="326"/>
        <end position="345"/>
    </location>
</feature>
<dbReference type="PROSITE" id="PS00108">
    <property type="entry name" value="PROTEIN_KINASE_ST"/>
    <property type="match status" value="1"/>
</dbReference>
<dbReference type="Gene3D" id="1.10.510.10">
    <property type="entry name" value="Transferase(Phosphotransferase) domain 1"/>
    <property type="match status" value="1"/>
</dbReference>
<protein>
    <recommendedName>
        <fullName evidence="8">Protein kinase domain-containing protein</fullName>
    </recommendedName>
</protein>
<dbReference type="Gene3D" id="3.30.200.20">
    <property type="entry name" value="Phosphorylase Kinase, domain 1"/>
    <property type="match status" value="1"/>
</dbReference>
<evidence type="ECO:0000256" key="5">
    <source>
        <dbReference type="PROSITE-ProRule" id="PRU10141"/>
    </source>
</evidence>
<name>A0A2A8D0F4_9BACT</name>
<dbReference type="PROSITE" id="PS00107">
    <property type="entry name" value="PROTEIN_KINASE_ATP"/>
    <property type="match status" value="1"/>
</dbReference>
<dbReference type="SMART" id="SM00220">
    <property type="entry name" value="S_TKc"/>
    <property type="match status" value="1"/>
</dbReference>
<gene>
    <name evidence="9" type="ORF">CRI94_04765</name>
</gene>
<dbReference type="RefSeq" id="WP_098074532.1">
    <property type="nucleotide sequence ID" value="NZ_PDEQ01000002.1"/>
</dbReference>
<dbReference type="GO" id="GO:0005524">
    <property type="term" value="F:ATP binding"/>
    <property type="evidence" value="ECO:0007669"/>
    <property type="project" value="UniProtKB-UniRule"/>
</dbReference>
<dbReference type="InterPro" id="IPR017441">
    <property type="entry name" value="Protein_kinase_ATP_BS"/>
</dbReference>
<keyword evidence="10" id="KW-1185">Reference proteome</keyword>
<dbReference type="InterPro" id="IPR013229">
    <property type="entry name" value="PEGA"/>
</dbReference>
<feature type="domain" description="Protein kinase" evidence="8">
    <location>
        <begin position="13"/>
        <end position="272"/>
    </location>
</feature>
<keyword evidence="7" id="KW-0472">Membrane</keyword>
<feature type="compositionally biased region" description="Low complexity" evidence="6">
    <location>
        <begin position="297"/>
        <end position="325"/>
    </location>
</feature>
<evidence type="ECO:0000259" key="8">
    <source>
        <dbReference type="PROSITE" id="PS50011"/>
    </source>
</evidence>
<feature type="compositionally biased region" description="Basic and acidic residues" evidence="6">
    <location>
        <begin position="370"/>
        <end position="379"/>
    </location>
</feature>
<organism evidence="9 10">
    <name type="scientific">Longibacter salinarum</name>
    <dbReference type="NCBI Taxonomy" id="1850348"/>
    <lineage>
        <taxon>Bacteria</taxon>
        <taxon>Pseudomonadati</taxon>
        <taxon>Rhodothermota</taxon>
        <taxon>Rhodothermia</taxon>
        <taxon>Rhodothermales</taxon>
        <taxon>Salisaetaceae</taxon>
        <taxon>Longibacter</taxon>
    </lineage>
</organism>
<dbReference type="CDD" id="cd14014">
    <property type="entry name" value="STKc_PknB_like"/>
    <property type="match status" value="1"/>
</dbReference>
<comment type="caution">
    <text evidence="9">The sequence shown here is derived from an EMBL/GenBank/DDBJ whole genome shotgun (WGS) entry which is preliminary data.</text>
</comment>
<dbReference type="PANTHER" id="PTHR43289:SF6">
    <property type="entry name" value="SERINE_THREONINE-PROTEIN KINASE NEKL-3"/>
    <property type="match status" value="1"/>
</dbReference>
<evidence type="ECO:0000313" key="9">
    <source>
        <dbReference type="EMBL" id="PEN14350.1"/>
    </source>
</evidence>
<evidence type="ECO:0000256" key="7">
    <source>
        <dbReference type="SAM" id="Phobius"/>
    </source>
</evidence>
<evidence type="ECO:0000256" key="6">
    <source>
        <dbReference type="SAM" id="MobiDB-lite"/>
    </source>
</evidence>
<evidence type="ECO:0000256" key="3">
    <source>
        <dbReference type="ARBA" id="ARBA00022777"/>
    </source>
</evidence>
<dbReference type="Pfam" id="PF08308">
    <property type="entry name" value="PEGA"/>
    <property type="match status" value="2"/>
</dbReference>
<keyword evidence="4 5" id="KW-0067">ATP-binding</keyword>
<dbReference type="Pfam" id="PF00069">
    <property type="entry name" value="Pkinase"/>
    <property type="match status" value="1"/>
</dbReference>
<dbReference type="InterPro" id="IPR000719">
    <property type="entry name" value="Prot_kinase_dom"/>
</dbReference>
<evidence type="ECO:0000256" key="1">
    <source>
        <dbReference type="ARBA" id="ARBA00022679"/>
    </source>
</evidence>
<feature type="region of interest" description="Disordered" evidence="6">
    <location>
        <begin position="554"/>
        <end position="580"/>
    </location>
</feature>
<feature type="region of interest" description="Disordered" evidence="6">
    <location>
        <begin position="290"/>
        <end position="381"/>
    </location>
</feature>